<proteinExistence type="predicted"/>
<dbReference type="InterPro" id="IPR051397">
    <property type="entry name" value="Zn-ADH-like_protein"/>
</dbReference>
<dbReference type="SUPFAM" id="SSF51735">
    <property type="entry name" value="NAD(P)-binding Rossmann-fold domains"/>
    <property type="match status" value="1"/>
</dbReference>
<dbReference type="PANTHER" id="PTHR43677">
    <property type="entry name" value="SHORT-CHAIN DEHYDROGENASE/REDUCTASE"/>
    <property type="match status" value="1"/>
</dbReference>
<dbReference type="GO" id="GO:0005739">
    <property type="term" value="C:mitochondrion"/>
    <property type="evidence" value="ECO:0007669"/>
    <property type="project" value="TreeGrafter"/>
</dbReference>
<dbReference type="Pfam" id="PF00107">
    <property type="entry name" value="ADH_zinc_N"/>
    <property type="match status" value="1"/>
</dbReference>
<dbReference type="InterPro" id="IPR036291">
    <property type="entry name" value="NAD(P)-bd_dom_sf"/>
</dbReference>
<name>A0A8H7CRZ5_9AGAR</name>
<reference evidence="3" key="1">
    <citation type="submission" date="2020-05" db="EMBL/GenBank/DDBJ databases">
        <title>Mycena genomes resolve the evolution of fungal bioluminescence.</title>
        <authorList>
            <person name="Tsai I.J."/>
        </authorList>
    </citation>
    <scope>NUCLEOTIDE SEQUENCE</scope>
    <source>
        <strain evidence="3">160909Yilan</strain>
    </source>
</reference>
<evidence type="ECO:0000259" key="2">
    <source>
        <dbReference type="Pfam" id="PF08240"/>
    </source>
</evidence>
<dbReference type="Proteomes" id="UP000623467">
    <property type="component" value="Unassembled WGS sequence"/>
</dbReference>
<dbReference type="InterPro" id="IPR011032">
    <property type="entry name" value="GroES-like_sf"/>
</dbReference>
<dbReference type="Gene3D" id="3.40.50.720">
    <property type="entry name" value="NAD(P)-binding Rossmann-like Domain"/>
    <property type="match status" value="1"/>
</dbReference>
<organism evidence="3 4">
    <name type="scientific">Mycena sanguinolenta</name>
    <dbReference type="NCBI Taxonomy" id="230812"/>
    <lineage>
        <taxon>Eukaryota</taxon>
        <taxon>Fungi</taxon>
        <taxon>Dikarya</taxon>
        <taxon>Basidiomycota</taxon>
        <taxon>Agaricomycotina</taxon>
        <taxon>Agaricomycetes</taxon>
        <taxon>Agaricomycetidae</taxon>
        <taxon>Agaricales</taxon>
        <taxon>Marasmiineae</taxon>
        <taxon>Mycenaceae</taxon>
        <taxon>Mycena</taxon>
    </lineage>
</organism>
<dbReference type="PANTHER" id="PTHR43677:SF4">
    <property type="entry name" value="QUINONE OXIDOREDUCTASE-LIKE PROTEIN 2"/>
    <property type="match status" value="1"/>
</dbReference>
<dbReference type="Pfam" id="PF08240">
    <property type="entry name" value="ADH_N"/>
    <property type="match status" value="1"/>
</dbReference>
<evidence type="ECO:0000313" key="3">
    <source>
        <dbReference type="EMBL" id="KAF7346092.1"/>
    </source>
</evidence>
<dbReference type="GO" id="GO:0016491">
    <property type="term" value="F:oxidoreductase activity"/>
    <property type="evidence" value="ECO:0007669"/>
    <property type="project" value="TreeGrafter"/>
</dbReference>
<sequence length="373" mass="39627">MDGRYKTLTMSQTALILSKYPLDISLVERTPPQVGPGSAVIRVLAANVLSYAANVYSGRRPYPHPTPFVPGSTAIGRIAALGSDATLLQPGQLVFFDCFIVGRDDPTSLILHGLHSGTTPGSAKLAEGEWRDSTYAEYAMVPLENCFPLDETRLLGDLGYQVEDLMYLSAMSVPFGGLRDVGVKAGEKVIISPATGTFGGAAVITALAMGARVVAMGRNADALERVKALNPDRIRIVLNTGDVTADTNELTKDGPADVFLDISPPEAVASTHMQSCILALRREGRASLMGGQRGLVALPILEIMRYNLNVRGKWMYTKEDVRVLINLAETGYFKLGPAGGIATPTAFPLKDFVAAFEVAAENQGFGGGAVIAP</sequence>
<feature type="domain" description="Alcohol dehydrogenase-like C-terminal" evidence="1">
    <location>
        <begin position="199"/>
        <end position="328"/>
    </location>
</feature>
<dbReference type="OrthoDB" id="203908at2759"/>
<evidence type="ECO:0000259" key="1">
    <source>
        <dbReference type="Pfam" id="PF00107"/>
    </source>
</evidence>
<dbReference type="InterPro" id="IPR013149">
    <property type="entry name" value="ADH-like_C"/>
</dbReference>
<evidence type="ECO:0000313" key="4">
    <source>
        <dbReference type="Proteomes" id="UP000623467"/>
    </source>
</evidence>
<keyword evidence="4" id="KW-1185">Reference proteome</keyword>
<dbReference type="CDD" id="cd05188">
    <property type="entry name" value="MDR"/>
    <property type="match status" value="1"/>
</dbReference>
<gene>
    <name evidence="3" type="ORF">MSAN_01835600</name>
</gene>
<dbReference type="InterPro" id="IPR013154">
    <property type="entry name" value="ADH-like_N"/>
</dbReference>
<dbReference type="EMBL" id="JACAZH010000019">
    <property type="protein sequence ID" value="KAF7346092.1"/>
    <property type="molecule type" value="Genomic_DNA"/>
</dbReference>
<protein>
    <submittedName>
        <fullName evidence="3">Alcohol dehydrogenase</fullName>
    </submittedName>
</protein>
<dbReference type="Gene3D" id="3.90.180.10">
    <property type="entry name" value="Medium-chain alcohol dehydrogenases, catalytic domain"/>
    <property type="match status" value="1"/>
</dbReference>
<feature type="domain" description="Alcohol dehydrogenase-like N-terminal" evidence="2">
    <location>
        <begin position="35"/>
        <end position="150"/>
    </location>
</feature>
<accession>A0A8H7CRZ5</accession>
<dbReference type="SUPFAM" id="SSF50129">
    <property type="entry name" value="GroES-like"/>
    <property type="match status" value="1"/>
</dbReference>
<dbReference type="AlphaFoldDB" id="A0A8H7CRZ5"/>
<comment type="caution">
    <text evidence="3">The sequence shown here is derived from an EMBL/GenBank/DDBJ whole genome shotgun (WGS) entry which is preliminary data.</text>
</comment>